<dbReference type="Proteomes" id="UP000198565">
    <property type="component" value="Unassembled WGS sequence"/>
</dbReference>
<feature type="coiled-coil region" evidence="1">
    <location>
        <begin position="577"/>
        <end position="604"/>
    </location>
</feature>
<evidence type="ECO:0000313" key="5">
    <source>
        <dbReference type="Proteomes" id="UP000198565"/>
    </source>
</evidence>
<name>A0A1I4P7F6_9BACI</name>
<reference evidence="5" key="1">
    <citation type="submission" date="2016-10" db="EMBL/GenBank/DDBJ databases">
        <authorList>
            <person name="Varghese N."/>
            <person name="Submissions S."/>
        </authorList>
    </citation>
    <scope>NUCLEOTIDE SEQUENCE [LARGE SCALE GENOMIC DNA]</scope>
    <source>
        <strain evidence="5">CGMCC 1.4250</strain>
    </source>
</reference>
<proteinExistence type="predicted"/>
<accession>A0A1I4P7F6</accession>
<dbReference type="InterPro" id="IPR045376">
    <property type="entry name" value="Maf_N"/>
</dbReference>
<evidence type="ECO:0000259" key="3">
    <source>
        <dbReference type="Pfam" id="PF20157"/>
    </source>
</evidence>
<evidence type="ECO:0000256" key="1">
    <source>
        <dbReference type="SAM" id="Coils"/>
    </source>
</evidence>
<organism evidence="4 5">
    <name type="scientific">Gracilibacillus orientalis</name>
    <dbReference type="NCBI Taxonomy" id="334253"/>
    <lineage>
        <taxon>Bacteria</taxon>
        <taxon>Bacillati</taxon>
        <taxon>Bacillota</taxon>
        <taxon>Bacilli</taxon>
        <taxon>Bacillales</taxon>
        <taxon>Bacillaceae</taxon>
        <taxon>Gracilibacillus</taxon>
    </lineage>
</organism>
<dbReference type="RefSeq" id="WP_091484895.1">
    <property type="nucleotide sequence ID" value="NZ_FOTR01000010.1"/>
</dbReference>
<feature type="domain" description="Glycosyltransferase Maf N-terminal" evidence="3">
    <location>
        <begin position="59"/>
        <end position="114"/>
    </location>
</feature>
<feature type="domain" description="6-hydroxymethylpterin diphosphokinase MptE-like" evidence="2">
    <location>
        <begin position="199"/>
        <end position="375"/>
    </location>
</feature>
<sequence>MLIDNRNLLRIKNRPLLDQLNQYTLVENKIVTETSKTGIPTLKLNVDGKFKYIHSKYDPEKEARRTINHSDIPNETKHVILFGVGLGYHIDLITEIYPSLTFTIFEPNIDILVNFLDTYSLDKVDQLNSVIHGKTQINNELTRLIDRYNNSIKIVALPSYAQIFKAELNQLYGRMIDILKNRKSKLVTNVAFQKRWTINAIKNFPSVLKTPNILKDVDHSSFEGKPAIIVAAGPSLNEEFDNLKYIKENGLAYIFSVGSAINSLIEQGIYPDAVCTYDPQAHNYQVIQKVKNKNIETIPLIFGSTVGFETLDSYKGPILHMLTNQDTVAQTLLKDEGAIDIVSDAPSIALVTFQLLTKLNIKAIYLVGQNLSFQNNRRYATGIEYGQDSVNENKMFSVKSVDNDIVWTDDGYNRMREQLESYIKATPNIEVYNTTKNGADIEGAPFIAMEQVIEDHFTTKNQVTDNWFHASPTYNGNNVKLSLNRLNKVKDSFTVLLNELENIVSQIHKMKNQSSTQLEKQFVKFDKKFKKLKNNKYYVTFLSPMLRVQLENLASNSSKIKNESDLVKKVELFFEAFDNLFMQLKSLENEIDSYFTELIELIELEQREVTK</sequence>
<dbReference type="STRING" id="334253.SAMN04487943_110115"/>
<dbReference type="PANTHER" id="PTHR41786">
    <property type="entry name" value="MOTILITY ACCESSORY FACTOR MAF"/>
    <property type="match status" value="1"/>
</dbReference>
<dbReference type="Pfam" id="PF01973">
    <property type="entry name" value="MptE-like"/>
    <property type="match status" value="1"/>
</dbReference>
<dbReference type="InterPro" id="IPR002826">
    <property type="entry name" value="MptE-like"/>
</dbReference>
<protein>
    <submittedName>
        <fullName evidence="4">Uncharacterized conserved protein</fullName>
    </submittedName>
</protein>
<evidence type="ECO:0000259" key="2">
    <source>
        <dbReference type="Pfam" id="PF01973"/>
    </source>
</evidence>
<dbReference type="PANTHER" id="PTHR41786:SF1">
    <property type="entry name" value="6-HYDROXYMETHYLPTERIN DIPHOSPHOKINASE MPTE-LIKE DOMAIN-CONTAINING PROTEIN"/>
    <property type="match status" value="1"/>
</dbReference>
<dbReference type="AlphaFoldDB" id="A0A1I4P7F6"/>
<keyword evidence="5" id="KW-1185">Reference proteome</keyword>
<dbReference type="OrthoDB" id="5291305at2"/>
<evidence type="ECO:0000313" key="4">
    <source>
        <dbReference type="EMBL" id="SFM23639.1"/>
    </source>
</evidence>
<keyword evidence="1" id="KW-0175">Coiled coil</keyword>
<dbReference type="EMBL" id="FOTR01000010">
    <property type="protein sequence ID" value="SFM23639.1"/>
    <property type="molecule type" value="Genomic_DNA"/>
</dbReference>
<gene>
    <name evidence="4" type="ORF">SAMN04487943_110115</name>
</gene>
<dbReference type="Pfam" id="PF20157">
    <property type="entry name" value="Maf_flag10_N"/>
    <property type="match status" value="1"/>
</dbReference>